<dbReference type="STRING" id="1802557.A3A20_01230"/>
<evidence type="ECO:0000256" key="4">
    <source>
        <dbReference type="ARBA" id="ARBA00035494"/>
    </source>
</evidence>
<comment type="similarity">
    <text evidence="1 5">Belongs to the bacterial ribosomal protein bL17 family.</text>
</comment>
<dbReference type="InterPro" id="IPR047859">
    <property type="entry name" value="Ribosomal_bL17_CS"/>
</dbReference>
<dbReference type="Gene3D" id="3.90.1030.10">
    <property type="entry name" value="Ribosomal protein L17"/>
    <property type="match status" value="1"/>
</dbReference>
<dbReference type="Proteomes" id="UP000178946">
    <property type="component" value="Unassembled WGS sequence"/>
</dbReference>
<dbReference type="EMBL" id="MGIR01000001">
    <property type="protein sequence ID" value="OGM91554.1"/>
    <property type="molecule type" value="Genomic_DNA"/>
</dbReference>
<dbReference type="InterPro" id="IPR000456">
    <property type="entry name" value="Ribosomal_bL17"/>
</dbReference>
<dbReference type="Pfam" id="PF01196">
    <property type="entry name" value="Ribosomal_L17"/>
    <property type="match status" value="1"/>
</dbReference>
<protein>
    <recommendedName>
        <fullName evidence="4 6">50S ribosomal protein L17</fullName>
    </recommendedName>
</protein>
<dbReference type="PANTHER" id="PTHR14413:SF16">
    <property type="entry name" value="LARGE RIBOSOMAL SUBUNIT PROTEIN BL17M"/>
    <property type="match status" value="1"/>
</dbReference>
<sequence>MRHGKKGRKFGRERGQRRAFLKGLLNNLIMRENIETTEPRAKELRPKMEKLLTLAKKQTMASFRLLLSRLPKQSAQKLYYEIAPRYVDRKGGYLRIIKGMKRRKRDSAKMAIIEFV</sequence>
<organism evidence="7 8">
    <name type="scientific">Candidatus Wolfebacteria bacterium RIFCSPLOWO2_01_FULL_45_19</name>
    <dbReference type="NCBI Taxonomy" id="1802557"/>
    <lineage>
        <taxon>Bacteria</taxon>
        <taxon>Candidatus Wolfeibacteriota</taxon>
    </lineage>
</organism>
<dbReference type="InterPro" id="IPR036373">
    <property type="entry name" value="Ribosomal_bL17_sf"/>
</dbReference>
<dbReference type="SUPFAM" id="SSF64263">
    <property type="entry name" value="Prokaryotic ribosomal protein L17"/>
    <property type="match status" value="1"/>
</dbReference>
<name>A0A1F8DSI3_9BACT</name>
<dbReference type="NCBIfam" id="TIGR00059">
    <property type="entry name" value="L17"/>
    <property type="match status" value="1"/>
</dbReference>
<evidence type="ECO:0000313" key="7">
    <source>
        <dbReference type="EMBL" id="OGM91554.1"/>
    </source>
</evidence>
<dbReference type="AlphaFoldDB" id="A0A1F8DSI3"/>
<dbReference type="GO" id="GO:0006412">
    <property type="term" value="P:translation"/>
    <property type="evidence" value="ECO:0007669"/>
    <property type="project" value="InterPro"/>
</dbReference>
<reference evidence="7 8" key="1">
    <citation type="journal article" date="2016" name="Nat. Commun.">
        <title>Thousands of microbial genomes shed light on interconnected biogeochemical processes in an aquifer system.</title>
        <authorList>
            <person name="Anantharaman K."/>
            <person name="Brown C.T."/>
            <person name="Hug L.A."/>
            <person name="Sharon I."/>
            <person name="Castelle C.J."/>
            <person name="Probst A.J."/>
            <person name="Thomas B.C."/>
            <person name="Singh A."/>
            <person name="Wilkins M.J."/>
            <person name="Karaoz U."/>
            <person name="Brodie E.L."/>
            <person name="Williams K.H."/>
            <person name="Hubbard S.S."/>
            <person name="Banfield J.F."/>
        </authorList>
    </citation>
    <scope>NUCLEOTIDE SEQUENCE [LARGE SCALE GENOMIC DNA]</scope>
</reference>
<proteinExistence type="inferred from homology"/>
<keyword evidence="2 5" id="KW-0689">Ribosomal protein</keyword>
<evidence type="ECO:0000256" key="2">
    <source>
        <dbReference type="ARBA" id="ARBA00022980"/>
    </source>
</evidence>
<evidence type="ECO:0000256" key="1">
    <source>
        <dbReference type="ARBA" id="ARBA00008777"/>
    </source>
</evidence>
<dbReference type="GO" id="GO:0022625">
    <property type="term" value="C:cytosolic large ribosomal subunit"/>
    <property type="evidence" value="ECO:0007669"/>
    <property type="project" value="TreeGrafter"/>
</dbReference>
<accession>A0A1F8DSI3</accession>
<dbReference type="PROSITE" id="PS01167">
    <property type="entry name" value="RIBOSOMAL_L17"/>
    <property type="match status" value="1"/>
</dbReference>
<evidence type="ECO:0000256" key="6">
    <source>
        <dbReference type="RuleBase" id="RU000661"/>
    </source>
</evidence>
<dbReference type="PANTHER" id="PTHR14413">
    <property type="entry name" value="RIBOSOMAL PROTEIN L17"/>
    <property type="match status" value="1"/>
</dbReference>
<comment type="caution">
    <text evidence="7">The sequence shown here is derived from an EMBL/GenBank/DDBJ whole genome shotgun (WGS) entry which is preliminary data.</text>
</comment>
<dbReference type="GO" id="GO:0003735">
    <property type="term" value="F:structural constituent of ribosome"/>
    <property type="evidence" value="ECO:0007669"/>
    <property type="project" value="InterPro"/>
</dbReference>
<keyword evidence="3 5" id="KW-0687">Ribonucleoprotein</keyword>
<gene>
    <name evidence="7" type="ORF">A3A20_01230</name>
</gene>
<evidence type="ECO:0000256" key="5">
    <source>
        <dbReference type="RuleBase" id="RU000660"/>
    </source>
</evidence>
<evidence type="ECO:0000256" key="3">
    <source>
        <dbReference type="ARBA" id="ARBA00023274"/>
    </source>
</evidence>
<evidence type="ECO:0000313" key="8">
    <source>
        <dbReference type="Proteomes" id="UP000178946"/>
    </source>
</evidence>